<dbReference type="InterPro" id="IPR050570">
    <property type="entry name" value="Cell_wall_metabolism_enzyme"/>
</dbReference>
<feature type="coiled-coil region" evidence="2">
    <location>
        <begin position="14"/>
        <end position="101"/>
    </location>
</feature>
<organism evidence="5 6">
    <name type="scientific">Fervidicella metallireducens AeB</name>
    <dbReference type="NCBI Taxonomy" id="1403537"/>
    <lineage>
        <taxon>Bacteria</taxon>
        <taxon>Bacillati</taxon>
        <taxon>Bacillota</taxon>
        <taxon>Clostridia</taxon>
        <taxon>Eubacteriales</taxon>
        <taxon>Clostridiaceae</taxon>
        <taxon>Fervidicella</taxon>
    </lineage>
</organism>
<reference evidence="5 6" key="1">
    <citation type="journal article" date="2014" name="Genome Announc.">
        <title>Draft Genome Sequence of Fervidicella metallireducens Strain AeBT, an Iron-Reducing Thermoanaerobe from the Great Artesian Basin.</title>
        <authorList>
            <person name="Patel B.K."/>
        </authorList>
    </citation>
    <scope>NUCLEOTIDE SEQUENCE [LARGE SCALE GENOMIC DNA]</scope>
    <source>
        <strain evidence="5 6">AeB</strain>
    </source>
</reference>
<dbReference type="InterPro" id="IPR011055">
    <property type="entry name" value="Dup_hybrid_motif"/>
</dbReference>
<dbReference type="Gene3D" id="6.10.250.3150">
    <property type="match status" value="1"/>
</dbReference>
<dbReference type="InterPro" id="IPR016047">
    <property type="entry name" value="M23ase_b-sheet_dom"/>
</dbReference>
<feature type="domain" description="M23ase beta-sheet core" evidence="3">
    <location>
        <begin position="269"/>
        <end position="363"/>
    </location>
</feature>
<dbReference type="AlphaFoldDB" id="A0A017RWQ8"/>
<evidence type="ECO:0000259" key="4">
    <source>
        <dbReference type="Pfam" id="PF24568"/>
    </source>
</evidence>
<dbReference type="GO" id="GO:0004222">
    <property type="term" value="F:metalloendopeptidase activity"/>
    <property type="evidence" value="ECO:0007669"/>
    <property type="project" value="TreeGrafter"/>
</dbReference>
<keyword evidence="1" id="KW-0732">Signal</keyword>
<accession>A0A017RWQ8</accession>
<dbReference type="PANTHER" id="PTHR21666">
    <property type="entry name" value="PEPTIDASE-RELATED"/>
    <property type="match status" value="1"/>
</dbReference>
<evidence type="ECO:0000256" key="2">
    <source>
        <dbReference type="SAM" id="Coils"/>
    </source>
</evidence>
<dbReference type="Gene3D" id="2.70.70.10">
    <property type="entry name" value="Glucose Permease (Domain IIA)"/>
    <property type="match status" value="1"/>
</dbReference>
<keyword evidence="6" id="KW-1185">Reference proteome</keyword>
<comment type="caution">
    <text evidence="5">The sequence shown here is derived from an EMBL/GenBank/DDBJ whole genome shotgun (WGS) entry which is preliminary data.</text>
</comment>
<evidence type="ECO:0000256" key="1">
    <source>
        <dbReference type="ARBA" id="ARBA00022729"/>
    </source>
</evidence>
<dbReference type="EMBL" id="AZQP01000012">
    <property type="protein sequence ID" value="EYE88844.1"/>
    <property type="molecule type" value="Genomic_DNA"/>
</dbReference>
<feature type="domain" description="Peptidoglycan hydrolase PcsB coiled-coil" evidence="4">
    <location>
        <begin position="83"/>
        <end position="157"/>
    </location>
</feature>
<feature type="coiled-coil region" evidence="2">
    <location>
        <begin position="144"/>
        <end position="227"/>
    </location>
</feature>
<sequence>MLVSVVTIANADTVTKKKDELNETKKNISRIKNKIHEVKELKQNVVEEINRLENKIDKVTNEIETINNDIGKTKGLITTTNKELEEAINDFNNEKEVYGERLKTLYINGPTGYLDILAASESFSDFISRVELVKKIIEYDKGLLKEMKEKQEKIEYKKMQLENHKQYLVKLQNNSIEKKEELADANAEKKAYYQKLSKDQAALEKALDDELAESKRLEAEIKRLTQGNNQGSFSGSKTGILKVSDIGHMPPVTSPFGMRYHPVLHKYKLHTGIDFGVKTGTPIYAMSDGEVIISGNLKGYGYTVAIAHGGGITSLYAHCSKLLVSVGQKVKKGQLIAKSGNTGYSTGPHLHFEIRKDGTPVNPAPYVIIGK</sequence>
<evidence type="ECO:0000259" key="3">
    <source>
        <dbReference type="Pfam" id="PF01551"/>
    </source>
</evidence>
<dbReference type="InterPro" id="IPR057309">
    <property type="entry name" value="PcsB_CC"/>
</dbReference>
<dbReference type="Pfam" id="PF24568">
    <property type="entry name" value="CC_PcsB"/>
    <property type="match status" value="1"/>
</dbReference>
<dbReference type="SUPFAM" id="SSF51261">
    <property type="entry name" value="Duplicated hybrid motif"/>
    <property type="match status" value="1"/>
</dbReference>
<dbReference type="PANTHER" id="PTHR21666:SF270">
    <property type="entry name" value="MUREIN HYDROLASE ACTIVATOR ENVC"/>
    <property type="match status" value="1"/>
</dbReference>
<dbReference type="Pfam" id="PF01551">
    <property type="entry name" value="Peptidase_M23"/>
    <property type="match status" value="1"/>
</dbReference>
<evidence type="ECO:0000313" key="6">
    <source>
        <dbReference type="Proteomes" id="UP000019681"/>
    </source>
</evidence>
<dbReference type="STRING" id="1403537.Q428_05540"/>
<dbReference type="CDD" id="cd12797">
    <property type="entry name" value="M23_peptidase"/>
    <property type="match status" value="1"/>
</dbReference>
<dbReference type="FunFam" id="2.70.70.10:FF:000006">
    <property type="entry name" value="M23 family peptidase"/>
    <property type="match status" value="1"/>
</dbReference>
<gene>
    <name evidence="5" type="ORF">Q428_05540</name>
</gene>
<proteinExistence type="predicted"/>
<evidence type="ECO:0000313" key="5">
    <source>
        <dbReference type="EMBL" id="EYE88844.1"/>
    </source>
</evidence>
<protein>
    <submittedName>
        <fullName evidence="5">Peptidase M23</fullName>
    </submittedName>
</protein>
<name>A0A017RWQ8_9CLOT</name>
<dbReference type="Proteomes" id="UP000019681">
    <property type="component" value="Unassembled WGS sequence"/>
</dbReference>
<keyword evidence="2" id="KW-0175">Coiled coil</keyword>